<sequence>MEKYQATMTILTGLIPYIILHVIKIVLLVKILNLLKQFKKTK</sequence>
<dbReference type="AlphaFoldDB" id="A0A6N2ZVK1"/>
<accession>A0A6N2ZVK1</accession>
<evidence type="ECO:0000256" key="1">
    <source>
        <dbReference type="SAM" id="Phobius"/>
    </source>
</evidence>
<keyword evidence="1" id="KW-0812">Transmembrane</keyword>
<protein>
    <submittedName>
        <fullName evidence="2">Uncharacterized protein</fullName>
    </submittedName>
</protein>
<organism evidence="2">
    <name type="scientific">Peptoniphilus gorbachii</name>
    <dbReference type="NCBI Taxonomy" id="411567"/>
    <lineage>
        <taxon>Bacteria</taxon>
        <taxon>Bacillati</taxon>
        <taxon>Bacillota</taxon>
        <taxon>Tissierellia</taxon>
        <taxon>Tissierellales</taxon>
        <taxon>Peptoniphilaceae</taxon>
        <taxon>Peptoniphilus</taxon>
    </lineage>
</organism>
<evidence type="ECO:0000313" key="2">
    <source>
        <dbReference type="EMBL" id="VYT81906.1"/>
    </source>
</evidence>
<reference evidence="2" key="1">
    <citation type="submission" date="2019-11" db="EMBL/GenBank/DDBJ databases">
        <authorList>
            <person name="Feng L."/>
        </authorList>
    </citation>
    <scope>NUCLEOTIDE SEQUENCE</scope>
    <source>
        <strain evidence="2">PgorbachiiLFYP46</strain>
    </source>
</reference>
<keyword evidence="1" id="KW-1133">Transmembrane helix</keyword>
<gene>
    <name evidence="2" type="ORF">PGLFYP46_01140</name>
</gene>
<proteinExistence type="predicted"/>
<keyword evidence="1" id="KW-0472">Membrane</keyword>
<name>A0A6N2ZVK1_9FIRM</name>
<dbReference type="EMBL" id="CACRUP010000008">
    <property type="protein sequence ID" value="VYT81906.1"/>
    <property type="molecule type" value="Genomic_DNA"/>
</dbReference>
<feature type="transmembrane region" description="Helical" evidence="1">
    <location>
        <begin position="14"/>
        <end position="35"/>
    </location>
</feature>